<protein>
    <submittedName>
        <fullName evidence="6">Cytochrome c</fullName>
    </submittedName>
</protein>
<accession>A0A369XNC6</accession>
<sequence length="169" mass="18381">MATSVAFLLGAIAWATWQGSTSTPLIDANDARQPAKGRRVYAQYCASCHGANLEGQPAWRVRRADGRLPAPPHDASGHPWHHPNEVLIEIVSNGLQAGRYAPPGYSSDMPGFANILTEENVRASLAYIKSTWREAQRAHQSRVTLSAKQELRSSLGSFSIEQSTSDTPT</sequence>
<proteinExistence type="predicted"/>
<dbReference type="GO" id="GO:0020037">
    <property type="term" value="F:heme binding"/>
    <property type="evidence" value="ECO:0007669"/>
    <property type="project" value="InterPro"/>
</dbReference>
<dbReference type="GO" id="GO:0009055">
    <property type="term" value="F:electron transfer activity"/>
    <property type="evidence" value="ECO:0007669"/>
    <property type="project" value="InterPro"/>
</dbReference>
<evidence type="ECO:0000256" key="1">
    <source>
        <dbReference type="ARBA" id="ARBA00022617"/>
    </source>
</evidence>
<dbReference type="AlphaFoldDB" id="A0A369XNC6"/>
<organism evidence="6 7">
    <name type="scientific">Candidatus Accumulibacter meliphilus</name>
    <dbReference type="NCBI Taxonomy" id="2211374"/>
    <lineage>
        <taxon>Bacteria</taxon>
        <taxon>Pseudomonadati</taxon>
        <taxon>Pseudomonadota</taxon>
        <taxon>Betaproteobacteria</taxon>
        <taxon>Candidatus Accumulibacter</taxon>
    </lineage>
</organism>
<dbReference type="PROSITE" id="PS51007">
    <property type="entry name" value="CYTC"/>
    <property type="match status" value="1"/>
</dbReference>
<keyword evidence="1 4" id="KW-0349">Heme</keyword>
<evidence type="ECO:0000259" key="5">
    <source>
        <dbReference type="PROSITE" id="PS51007"/>
    </source>
</evidence>
<dbReference type="PANTHER" id="PTHR35008:SF4">
    <property type="entry name" value="BLL4482 PROTEIN"/>
    <property type="match status" value="1"/>
</dbReference>
<evidence type="ECO:0000256" key="2">
    <source>
        <dbReference type="ARBA" id="ARBA00022723"/>
    </source>
</evidence>
<evidence type="ECO:0000256" key="3">
    <source>
        <dbReference type="ARBA" id="ARBA00023004"/>
    </source>
</evidence>
<dbReference type="Gene3D" id="1.10.760.10">
    <property type="entry name" value="Cytochrome c-like domain"/>
    <property type="match status" value="1"/>
</dbReference>
<dbReference type="Proteomes" id="UP000253831">
    <property type="component" value="Unassembled WGS sequence"/>
</dbReference>
<dbReference type="Pfam" id="PF00034">
    <property type="entry name" value="Cytochrom_C"/>
    <property type="match status" value="1"/>
</dbReference>
<dbReference type="SUPFAM" id="SSF46626">
    <property type="entry name" value="Cytochrome c"/>
    <property type="match status" value="1"/>
</dbReference>
<dbReference type="PANTHER" id="PTHR35008">
    <property type="entry name" value="BLL4482 PROTEIN-RELATED"/>
    <property type="match status" value="1"/>
</dbReference>
<reference evidence="6 7" key="1">
    <citation type="submission" date="2018-05" db="EMBL/GenBank/DDBJ databases">
        <title>Integrated omic analyses show evidence that a Ca. Accumulibacter phosphatis strain performs denitrification under micro-aerobic conditions.</title>
        <authorList>
            <person name="Camejo P.Y."/>
            <person name="Katherine M.D."/>
            <person name="Daniel N.R."/>
        </authorList>
    </citation>
    <scope>NUCLEOTIDE SEQUENCE [LARGE SCALE GENOMIC DNA]</scope>
    <source>
        <strain evidence="6">UW-LDO-IC</strain>
    </source>
</reference>
<dbReference type="InterPro" id="IPR036909">
    <property type="entry name" value="Cyt_c-like_dom_sf"/>
</dbReference>
<dbReference type="GO" id="GO:0046872">
    <property type="term" value="F:metal ion binding"/>
    <property type="evidence" value="ECO:0007669"/>
    <property type="project" value="UniProtKB-KW"/>
</dbReference>
<name>A0A369XNC6_9PROT</name>
<dbReference type="EMBL" id="QPGA01000006">
    <property type="protein sequence ID" value="RDE51633.1"/>
    <property type="molecule type" value="Genomic_DNA"/>
</dbReference>
<evidence type="ECO:0000313" key="7">
    <source>
        <dbReference type="Proteomes" id="UP000253831"/>
    </source>
</evidence>
<evidence type="ECO:0000313" key="6">
    <source>
        <dbReference type="EMBL" id="RDE51633.1"/>
    </source>
</evidence>
<keyword evidence="3 4" id="KW-0408">Iron</keyword>
<comment type="caution">
    <text evidence="6">The sequence shown here is derived from an EMBL/GenBank/DDBJ whole genome shotgun (WGS) entry which is preliminary data.</text>
</comment>
<dbReference type="InterPro" id="IPR051459">
    <property type="entry name" value="Cytochrome_c-type_DH"/>
</dbReference>
<dbReference type="InterPro" id="IPR009056">
    <property type="entry name" value="Cyt_c-like_dom"/>
</dbReference>
<evidence type="ECO:0000256" key="4">
    <source>
        <dbReference type="PROSITE-ProRule" id="PRU00433"/>
    </source>
</evidence>
<keyword evidence="2 4" id="KW-0479">Metal-binding</keyword>
<feature type="domain" description="Cytochrome c" evidence="5">
    <location>
        <begin position="32"/>
        <end position="132"/>
    </location>
</feature>
<gene>
    <name evidence="6" type="ORF">DVS81_05350</name>
</gene>